<keyword evidence="3" id="KW-1185">Reference proteome</keyword>
<sequence>MEFVLISDPGNQRDSKFKFGYVPYLYEIGKYEVTNQDYAQFLNAVAQSDDPYSLYHPNMATGLFGGIDRSFEAGKYTYLAKKGWEKKPVVYISWYDLARLANWYHYGKPCTGRSELGTTEGTQNQGAYDTGFFPKHAQDFVDYGKLPFGRNKKALYWIPNEEEWYKAAYYDPTIKDKRQYWDYPVKTNKLPNNSEPPGDQFSINFFRETFAIGKPDFLTDVDAYPLACSYYGVYDLGGNVWEWLENWRLQYRGSEKVRGLRGGSATYSEIGLHARNTDPGNPSHEKFLWGGRLARAHLTPSGETIYSDSSYTKFKWYRKRIISSLAAIVKKTLRRNKN</sequence>
<protein>
    <recommendedName>
        <fullName evidence="1">Sulfatase-modifying factor enzyme-like domain-containing protein</fullName>
    </recommendedName>
</protein>
<dbReference type="EMBL" id="CP002198">
    <property type="protein sequence ID" value="ADN15313.1"/>
    <property type="molecule type" value="Genomic_DNA"/>
</dbReference>
<gene>
    <name evidence="2" type="ordered locus">Cyan7822_3363</name>
</gene>
<dbReference type="PANTHER" id="PTHR23150">
    <property type="entry name" value="SULFATASE MODIFYING FACTOR 1, 2"/>
    <property type="match status" value="1"/>
</dbReference>
<name>E0UDK0_GLOV7</name>
<evidence type="ECO:0000313" key="2">
    <source>
        <dbReference type="EMBL" id="ADN15313.1"/>
    </source>
</evidence>
<proteinExistence type="predicted"/>
<dbReference type="HOGENOM" id="CLU_077660_0_0_3"/>
<dbReference type="InterPro" id="IPR005532">
    <property type="entry name" value="SUMF_dom"/>
</dbReference>
<dbReference type="PANTHER" id="PTHR23150:SF19">
    <property type="entry name" value="FORMYLGLYCINE-GENERATING ENZYME"/>
    <property type="match status" value="1"/>
</dbReference>
<dbReference type="AlphaFoldDB" id="E0UDK0"/>
<dbReference type="InterPro" id="IPR051043">
    <property type="entry name" value="Sulfatase_Mod_Factor_Kinase"/>
</dbReference>
<dbReference type="eggNOG" id="COG1262">
    <property type="taxonomic scope" value="Bacteria"/>
</dbReference>
<dbReference type="SUPFAM" id="SSF56436">
    <property type="entry name" value="C-type lectin-like"/>
    <property type="match status" value="1"/>
</dbReference>
<dbReference type="Proteomes" id="UP000008206">
    <property type="component" value="Chromosome"/>
</dbReference>
<dbReference type="InterPro" id="IPR042095">
    <property type="entry name" value="SUMF_sf"/>
</dbReference>
<dbReference type="InterPro" id="IPR016187">
    <property type="entry name" value="CTDL_fold"/>
</dbReference>
<dbReference type="Pfam" id="PF03781">
    <property type="entry name" value="FGE-sulfatase"/>
    <property type="match status" value="1"/>
</dbReference>
<evidence type="ECO:0000259" key="1">
    <source>
        <dbReference type="Pfam" id="PF03781"/>
    </source>
</evidence>
<evidence type="ECO:0000313" key="3">
    <source>
        <dbReference type="Proteomes" id="UP000008206"/>
    </source>
</evidence>
<dbReference type="KEGG" id="cyj:Cyan7822_3363"/>
<dbReference type="OrthoDB" id="581243at2"/>
<feature type="domain" description="Sulfatase-modifying factor enzyme-like" evidence="1">
    <location>
        <begin position="26"/>
        <end position="277"/>
    </location>
</feature>
<dbReference type="Gene3D" id="3.90.1580.10">
    <property type="entry name" value="paralog of FGE (formylglycine-generating enzyme)"/>
    <property type="match status" value="1"/>
</dbReference>
<accession>E0UDK0</accession>
<dbReference type="GO" id="GO:0120147">
    <property type="term" value="F:formylglycine-generating oxidase activity"/>
    <property type="evidence" value="ECO:0007669"/>
    <property type="project" value="TreeGrafter"/>
</dbReference>
<organism evidence="2 3">
    <name type="scientific">Gloeothece verrucosa (strain PCC 7822)</name>
    <name type="common">Cyanothece sp. (strain PCC 7822)</name>
    <dbReference type="NCBI Taxonomy" id="497965"/>
    <lineage>
        <taxon>Bacteria</taxon>
        <taxon>Bacillati</taxon>
        <taxon>Cyanobacteriota</taxon>
        <taxon>Cyanophyceae</taxon>
        <taxon>Oscillatoriophycideae</taxon>
        <taxon>Chroococcales</taxon>
        <taxon>Aphanothecaceae</taxon>
        <taxon>Gloeothece</taxon>
        <taxon>Gloeothece verrucosa</taxon>
    </lineage>
</organism>
<reference evidence="3" key="1">
    <citation type="journal article" date="2011" name="MBio">
        <title>Novel metabolic attributes of the genus Cyanothece, comprising a group of unicellular nitrogen-fixing Cyanobacteria.</title>
        <authorList>
            <person name="Bandyopadhyay A."/>
            <person name="Elvitigala T."/>
            <person name="Welsh E."/>
            <person name="Stockel J."/>
            <person name="Liberton M."/>
            <person name="Min H."/>
            <person name="Sherman L.A."/>
            <person name="Pakrasi H.B."/>
        </authorList>
    </citation>
    <scope>NUCLEOTIDE SEQUENCE [LARGE SCALE GENOMIC DNA]</scope>
    <source>
        <strain evidence="3">PCC 7822</strain>
    </source>
</reference>
<dbReference type="STRING" id="497965.Cyan7822_3363"/>
<dbReference type="RefSeq" id="WP_013323382.1">
    <property type="nucleotide sequence ID" value="NC_014501.1"/>
</dbReference>